<feature type="transmembrane region" description="Helical" evidence="1">
    <location>
        <begin position="99"/>
        <end position="120"/>
    </location>
</feature>
<organism evidence="2 3">
    <name type="scientific">Trypanosoma brucei gambiense (strain MHOM/CI/86/DAL972)</name>
    <dbReference type="NCBI Taxonomy" id="679716"/>
    <lineage>
        <taxon>Eukaryota</taxon>
        <taxon>Discoba</taxon>
        <taxon>Euglenozoa</taxon>
        <taxon>Kinetoplastea</taxon>
        <taxon>Metakinetoplastina</taxon>
        <taxon>Trypanosomatida</taxon>
        <taxon>Trypanosomatidae</taxon>
        <taxon>Trypanosoma</taxon>
    </lineage>
</organism>
<keyword evidence="1" id="KW-0472">Membrane</keyword>
<dbReference type="KEGG" id="tbg:TbgDal_III2460"/>
<dbReference type="EMBL" id="FN554966">
    <property type="protein sequence ID" value="CBH09908.1"/>
    <property type="molecule type" value="Genomic_DNA"/>
</dbReference>
<dbReference type="GeneID" id="23859026"/>
<gene>
    <name evidence="2" type="ORF">TbgDal_III2460</name>
</gene>
<accession>C9ZKE4</accession>
<dbReference type="RefSeq" id="XP_011772201.1">
    <property type="nucleotide sequence ID" value="XM_011773899.1"/>
</dbReference>
<keyword evidence="1" id="KW-0812">Transmembrane</keyword>
<keyword evidence="1" id="KW-1133">Transmembrane helix</keyword>
<proteinExistence type="predicted"/>
<name>C9ZKE4_TRYB9</name>
<evidence type="ECO:0000313" key="3">
    <source>
        <dbReference type="Proteomes" id="UP000002316"/>
    </source>
</evidence>
<dbReference type="Proteomes" id="UP000002316">
    <property type="component" value="Chromosome 3"/>
</dbReference>
<evidence type="ECO:0000313" key="2">
    <source>
        <dbReference type="EMBL" id="CBH09908.1"/>
    </source>
</evidence>
<feature type="transmembrane region" description="Helical" evidence="1">
    <location>
        <begin position="46"/>
        <end position="79"/>
    </location>
</feature>
<sequence length="127" mass="14629">MLELIKRNFRLAVESDVDAFLHPPGGGSYIFSDKNVDPLKVLKTSFFIFLSIFFSICYFCYCYCCCCFSPIIGACLASFHHSHHILCCFHLFPHTYFTSLSSFFFILLFFSPSACVWFALRVGKKIK</sequence>
<reference evidence="3" key="1">
    <citation type="journal article" date="2010" name="PLoS Negl. Trop. Dis.">
        <title>The genome sequence of Trypanosoma brucei gambiense, causative agent of chronic human african trypanosomiasis.</title>
        <authorList>
            <person name="Jackson A.P."/>
            <person name="Sanders M."/>
            <person name="Berry A."/>
            <person name="McQuillan J."/>
            <person name="Aslett M.A."/>
            <person name="Quail M.A."/>
            <person name="Chukualim B."/>
            <person name="Capewell P."/>
            <person name="MacLeod A."/>
            <person name="Melville S.E."/>
            <person name="Gibson W."/>
            <person name="Barry J.D."/>
            <person name="Berriman M."/>
            <person name="Hertz-Fowler C."/>
        </authorList>
    </citation>
    <scope>NUCLEOTIDE SEQUENCE [LARGE SCALE GENOMIC DNA]</scope>
    <source>
        <strain evidence="3">MHOM/CI/86/DAL972</strain>
    </source>
</reference>
<dbReference type="AlphaFoldDB" id="C9ZKE4"/>
<protein>
    <submittedName>
        <fullName evidence="2">Uncharacterized protein</fullName>
    </submittedName>
</protein>
<evidence type="ECO:0000256" key="1">
    <source>
        <dbReference type="SAM" id="Phobius"/>
    </source>
</evidence>